<evidence type="ECO:0000256" key="9">
    <source>
        <dbReference type="ARBA" id="ARBA00012523"/>
    </source>
</evidence>
<dbReference type="OrthoDB" id="9788370at2"/>
<dbReference type="Proteomes" id="UP000318336">
    <property type="component" value="Unassembled WGS sequence"/>
</dbReference>
<keyword evidence="10" id="KW-0169">Cobalamin biosynthesis</keyword>
<dbReference type="PIRSF" id="PIRSF006135">
    <property type="entry name" value="CobU"/>
    <property type="match status" value="1"/>
</dbReference>
<dbReference type="RefSeq" id="WP_142004971.1">
    <property type="nucleotide sequence ID" value="NZ_CAJTBP010000001.1"/>
</dbReference>
<reference evidence="20 21" key="1">
    <citation type="submission" date="2019-06" db="EMBL/GenBank/DDBJ databases">
        <title>Sequencing the genomes of 1000 actinobacteria strains.</title>
        <authorList>
            <person name="Klenk H.-P."/>
        </authorList>
    </citation>
    <scope>NUCLEOTIDE SEQUENCE [LARGE SCALE GENOMIC DNA]</scope>
    <source>
        <strain evidence="20 21">DSM 24617</strain>
    </source>
</reference>
<keyword evidence="11 20" id="KW-0808">Transferase</keyword>
<dbReference type="AlphaFoldDB" id="A0A542XAL2"/>
<evidence type="ECO:0000256" key="11">
    <source>
        <dbReference type="ARBA" id="ARBA00022679"/>
    </source>
</evidence>
<evidence type="ECO:0000313" key="21">
    <source>
        <dbReference type="Proteomes" id="UP000318336"/>
    </source>
</evidence>
<comment type="pathway">
    <text evidence="5">Cofactor biosynthesis; adenosylcobalamin biosynthesis; adenosylcobalamin from cob(II)yrinate a,c-diamide: step 6/7.</text>
</comment>
<evidence type="ECO:0000256" key="12">
    <source>
        <dbReference type="ARBA" id="ARBA00022741"/>
    </source>
</evidence>
<feature type="active site" description="GMP-histidine intermediate" evidence="18">
    <location>
        <position position="51"/>
    </location>
</feature>
<dbReference type="CDD" id="cd00544">
    <property type="entry name" value="CobU"/>
    <property type="match status" value="1"/>
</dbReference>
<feature type="binding site" evidence="19">
    <location>
        <begin position="32"/>
        <end position="34"/>
    </location>
    <ligand>
        <name>GTP</name>
        <dbReference type="ChEBI" id="CHEBI:37565"/>
    </ligand>
</feature>
<keyword evidence="21" id="KW-1185">Reference proteome</keyword>
<dbReference type="SUPFAM" id="SSF52540">
    <property type="entry name" value="P-loop containing nucleoside triphosphate hydrolases"/>
    <property type="match status" value="1"/>
</dbReference>
<comment type="catalytic activity">
    <reaction evidence="3">
        <text>adenosylcob(III)inamide + GTP = adenosylcob(III)inamide phosphate + GDP + H(+)</text>
        <dbReference type="Rhea" id="RHEA:15765"/>
        <dbReference type="ChEBI" id="CHEBI:2480"/>
        <dbReference type="ChEBI" id="CHEBI:15378"/>
        <dbReference type="ChEBI" id="CHEBI:37565"/>
        <dbReference type="ChEBI" id="CHEBI:58189"/>
        <dbReference type="ChEBI" id="CHEBI:58502"/>
        <dbReference type="EC" id="2.7.1.156"/>
    </reaction>
</comment>
<evidence type="ECO:0000256" key="10">
    <source>
        <dbReference type="ARBA" id="ARBA00022573"/>
    </source>
</evidence>
<comment type="catalytic activity">
    <reaction evidence="2">
        <text>adenosylcob(III)inamide phosphate + GTP + H(+) = adenosylcob(III)inamide-GDP + diphosphate</text>
        <dbReference type="Rhea" id="RHEA:22712"/>
        <dbReference type="ChEBI" id="CHEBI:15378"/>
        <dbReference type="ChEBI" id="CHEBI:33019"/>
        <dbReference type="ChEBI" id="CHEBI:37565"/>
        <dbReference type="ChEBI" id="CHEBI:58502"/>
        <dbReference type="ChEBI" id="CHEBI:60487"/>
        <dbReference type="EC" id="2.7.7.62"/>
    </reaction>
</comment>
<keyword evidence="14" id="KW-0067">ATP-binding</keyword>
<feature type="binding site" evidence="19">
    <location>
        <begin position="52"/>
        <end position="55"/>
    </location>
    <ligand>
        <name>GTP</name>
        <dbReference type="ChEBI" id="CHEBI:37565"/>
    </ligand>
</feature>
<comment type="catalytic activity">
    <reaction evidence="1">
        <text>adenosylcob(III)inamide + ATP = adenosylcob(III)inamide phosphate + ADP + H(+)</text>
        <dbReference type="Rhea" id="RHEA:15769"/>
        <dbReference type="ChEBI" id="CHEBI:2480"/>
        <dbReference type="ChEBI" id="CHEBI:15378"/>
        <dbReference type="ChEBI" id="CHEBI:30616"/>
        <dbReference type="ChEBI" id="CHEBI:58502"/>
        <dbReference type="ChEBI" id="CHEBI:456216"/>
        <dbReference type="EC" id="2.7.1.156"/>
    </reaction>
</comment>
<comment type="caution">
    <text evidence="20">The sequence shown here is derived from an EMBL/GenBank/DDBJ whole genome shotgun (WGS) entry which is preliminary data.</text>
</comment>
<evidence type="ECO:0000256" key="15">
    <source>
        <dbReference type="ARBA" id="ARBA00023134"/>
    </source>
</evidence>
<keyword evidence="15 19" id="KW-0342">GTP-binding</keyword>
<dbReference type="PANTHER" id="PTHR34848">
    <property type="match status" value="1"/>
</dbReference>
<gene>
    <name evidence="20" type="ORF">FB554_1012</name>
</gene>
<keyword evidence="12 19" id="KW-0547">Nucleotide-binding</keyword>
<dbReference type="InterPro" id="IPR003203">
    <property type="entry name" value="CobU/CobP"/>
</dbReference>
<comment type="pathway">
    <text evidence="6">Cofactor biosynthesis; adenosylcobalamin biosynthesis; adenosylcobalamin from cob(II)yrinate a,c-diamide: step 5/7.</text>
</comment>
<comment type="similarity">
    <text evidence="7">Belongs to the CobU/CobP family.</text>
</comment>
<dbReference type="Pfam" id="PF02283">
    <property type="entry name" value="CobU"/>
    <property type="match status" value="1"/>
</dbReference>
<dbReference type="GO" id="GO:0008820">
    <property type="term" value="F:cobinamide phosphate guanylyltransferase activity"/>
    <property type="evidence" value="ECO:0007669"/>
    <property type="project" value="UniProtKB-EC"/>
</dbReference>
<evidence type="ECO:0000256" key="2">
    <source>
        <dbReference type="ARBA" id="ARBA00000711"/>
    </source>
</evidence>
<sequence length="186" mass="19844">MTTTLVLGGTRSGKSRYAQTLLPEQSGVTFIAPGPVPSGDDPEWAARVQRHRRDRPDGWATVESADVVRTILYARGPVLLDCLGAWVTSLIDDAKLWDDHTAALDLVDQRAAELAALWSQAPYDSVAVTNEVGMSLVPTTPAGRLFTDALGRVNVTISRVSDQVHLVVAGRLVNLTDAPPIPVPGG</sequence>
<evidence type="ECO:0000256" key="17">
    <source>
        <dbReference type="ARBA" id="ARBA00030571"/>
    </source>
</evidence>
<evidence type="ECO:0000256" key="8">
    <source>
        <dbReference type="ARBA" id="ARBA00012016"/>
    </source>
</evidence>
<feature type="binding site" evidence="19">
    <location>
        <position position="81"/>
    </location>
    <ligand>
        <name>GTP</name>
        <dbReference type="ChEBI" id="CHEBI:37565"/>
    </ligand>
</feature>
<dbReference type="GO" id="GO:0005524">
    <property type="term" value="F:ATP binding"/>
    <property type="evidence" value="ECO:0007669"/>
    <property type="project" value="UniProtKB-KW"/>
</dbReference>
<dbReference type="EC" id="2.7.7.62" evidence="9"/>
<evidence type="ECO:0000313" key="20">
    <source>
        <dbReference type="EMBL" id="TQL32879.1"/>
    </source>
</evidence>
<dbReference type="UniPathway" id="UPA00148">
    <property type="reaction ID" value="UER00236"/>
</dbReference>
<evidence type="ECO:0000256" key="7">
    <source>
        <dbReference type="ARBA" id="ARBA00007490"/>
    </source>
</evidence>
<evidence type="ECO:0000256" key="14">
    <source>
        <dbReference type="ARBA" id="ARBA00022840"/>
    </source>
</evidence>
<proteinExistence type="inferred from homology"/>
<protein>
    <recommendedName>
        <fullName evidence="16">Adenosylcobinamide kinase</fullName>
        <ecNumber evidence="8">2.7.1.156</ecNumber>
        <ecNumber evidence="9">2.7.7.62</ecNumber>
    </recommendedName>
    <alternativeName>
        <fullName evidence="17">Adenosylcobinamide-phosphate guanylyltransferase</fullName>
    </alternativeName>
</protein>
<dbReference type="PANTHER" id="PTHR34848:SF1">
    <property type="entry name" value="BIFUNCTIONAL ADENOSYLCOBALAMIN BIOSYNTHESIS PROTEIN COBU"/>
    <property type="match status" value="1"/>
</dbReference>
<evidence type="ECO:0000256" key="5">
    <source>
        <dbReference type="ARBA" id="ARBA00004692"/>
    </source>
</evidence>
<organism evidence="20 21">
    <name type="scientific">Barrientosiimonas humi</name>
    <dbReference type="NCBI Taxonomy" id="999931"/>
    <lineage>
        <taxon>Bacteria</taxon>
        <taxon>Bacillati</taxon>
        <taxon>Actinomycetota</taxon>
        <taxon>Actinomycetes</taxon>
        <taxon>Micrococcales</taxon>
        <taxon>Dermacoccaceae</taxon>
        <taxon>Barrientosiimonas</taxon>
    </lineage>
</organism>
<keyword evidence="13 20" id="KW-0418">Kinase</keyword>
<comment type="function">
    <text evidence="4">Catalyzes ATP-dependent phosphorylation of adenosylcobinamide and addition of GMP to adenosylcobinamide phosphate.</text>
</comment>
<evidence type="ECO:0000256" key="13">
    <source>
        <dbReference type="ARBA" id="ARBA00022777"/>
    </source>
</evidence>
<name>A0A542XAL2_9MICO</name>
<evidence type="ECO:0000256" key="18">
    <source>
        <dbReference type="PIRSR" id="PIRSR006135-1"/>
    </source>
</evidence>
<feature type="binding site" evidence="19">
    <location>
        <position position="63"/>
    </location>
    <ligand>
        <name>GTP</name>
        <dbReference type="ChEBI" id="CHEBI:37565"/>
    </ligand>
</feature>
<dbReference type="GO" id="GO:0009236">
    <property type="term" value="P:cobalamin biosynthetic process"/>
    <property type="evidence" value="ECO:0007669"/>
    <property type="project" value="UniProtKB-UniPathway"/>
</dbReference>
<accession>A0A542XAL2</accession>
<feature type="binding site" evidence="19">
    <location>
        <begin position="8"/>
        <end position="15"/>
    </location>
    <ligand>
        <name>GTP</name>
        <dbReference type="ChEBI" id="CHEBI:37565"/>
    </ligand>
</feature>
<evidence type="ECO:0000256" key="16">
    <source>
        <dbReference type="ARBA" id="ARBA00029570"/>
    </source>
</evidence>
<dbReference type="Gene3D" id="3.40.50.300">
    <property type="entry name" value="P-loop containing nucleotide triphosphate hydrolases"/>
    <property type="match status" value="1"/>
</dbReference>
<dbReference type="EC" id="2.7.1.156" evidence="8"/>
<evidence type="ECO:0000256" key="3">
    <source>
        <dbReference type="ARBA" id="ARBA00001522"/>
    </source>
</evidence>
<dbReference type="InterPro" id="IPR027417">
    <property type="entry name" value="P-loop_NTPase"/>
</dbReference>
<evidence type="ECO:0000256" key="4">
    <source>
        <dbReference type="ARBA" id="ARBA00003889"/>
    </source>
</evidence>
<evidence type="ECO:0000256" key="6">
    <source>
        <dbReference type="ARBA" id="ARBA00005159"/>
    </source>
</evidence>
<dbReference type="GO" id="GO:0005525">
    <property type="term" value="F:GTP binding"/>
    <property type="evidence" value="ECO:0007669"/>
    <property type="project" value="UniProtKB-KW"/>
</dbReference>
<evidence type="ECO:0000256" key="19">
    <source>
        <dbReference type="PIRSR" id="PIRSR006135-2"/>
    </source>
</evidence>
<dbReference type="GO" id="GO:0043752">
    <property type="term" value="F:adenosylcobinamide kinase activity"/>
    <property type="evidence" value="ECO:0007669"/>
    <property type="project" value="UniProtKB-EC"/>
</dbReference>
<keyword evidence="20" id="KW-0548">Nucleotidyltransferase</keyword>
<dbReference type="EMBL" id="VFOK01000001">
    <property type="protein sequence ID" value="TQL32879.1"/>
    <property type="molecule type" value="Genomic_DNA"/>
</dbReference>
<evidence type="ECO:0000256" key="1">
    <source>
        <dbReference type="ARBA" id="ARBA00000312"/>
    </source>
</evidence>